<proteinExistence type="predicted"/>
<keyword evidence="2" id="KW-1185">Reference proteome</keyword>
<gene>
    <name evidence="1" type="ORF">ACFQ2I_13940</name>
</gene>
<sequence>MNNRTIGVIPLDNRACCFQFPKRIGAIAGYDIIHPPIEALGNFMDAGDSERSKEWIRKQAGSVSCLVLSIDQLAYGGLIASRAMDRTLEQCKELLSIIPEIKREYPNLKIAAASVLMRLSITYKNKEFLEYGMMIFKYSQLYDKVHRLGESELREELEQLRECIPAHILQEYLEARKRNHEMNKLILDWCAQGIVDYAVITQEDASPIGMHLSEQKLLMEQIYTSRIQHKAMVYPGADEAVQTLLIRMIQELEGKQARIYPRYSSTAGKLAVADFEDRPVEETVNCHILASGAVRVDHPDEADIVLIVNTPEPDDRPQDTKAYFNSRHNYWDIVQGIKHEISRGRNVAVADVAICNASDLELVQYVLEEGLYLELIAYAGWNTAGNTLGTVLGHAAARWLGMQDSALAHKSAPYHYTFMLERLLDEWAYQAQVRGEINKWIDTELGLNPNHLENQYLIVNEKVQLLMKEKFEQVRTVLLQQINRTNRDGIGVADFHMKDVRLPWNRTFEVSVVADCKFKQA</sequence>
<dbReference type="RefSeq" id="WP_377564998.1">
    <property type="nucleotide sequence ID" value="NZ_JBHTJZ010000021.1"/>
</dbReference>
<comment type="caution">
    <text evidence="1">The sequence shown here is derived from an EMBL/GenBank/DDBJ whole genome shotgun (WGS) entry which is preliminary data.</text>
</comment>
<accession>A0ABW3HSI6</accession>
<organism evidence="1 2">
    <name type="scientific">Paenibacillus chungangensis</name>
    <dbReference type="NCBI Taxonomy" id="696535"/>
    <lineage>
        <taxon>Bacteria</taxon>
        <taxon>Bacillati</taxon>
        <taxon>Bacillota</taxon>
        <taxon>Bacilli</taxon>
        <taxon>Bacillales</taxon>
        <taxon>Paenibacillaceae</taxon>
        <taxon>Paenibacillus</taxon>
    </lineage>
</organism>
<protein>
    <submittedName>
        <fullName evidence="1">DUF4127 family protein</fullName>
    </submittedName>
</protein>
<dbReference type="Proteomes" id="UP001596989">
    <property type="component" value="Unassembled WGS sequence"/>
</dbReference>
<dbReference type="EMBL" id="JBHTJZ010000021">
    <property type="protein sequence ID" value="MFD0960490.1"/>
    <property type="molecule type" value="Genomic_DNA"/>
</dbReference>
<name>A0ABW3HSI6_9BACL</name>
<evidence type="ECO:0000313" key="2">
    <source>
        <dbReference type="Proteomes" id="UP001596989"/>
    </source>
</evidence>
<dbReference type="InterPro" id="IPR025394">
    <property type="entry name" value="DUF4127"/>
</dbReference>
<reference evidence="2" key="1">
    <citation type="journal article" date="2019" name="Int. J. Syst. Evol. Microbiol.">
        <title>The Global Catalogue of Microorganisms (GCM) 10K type strain sequencing project: providing services to taxonomists for standard genome sequencing and annotation.</title>
        <authorList>
            <consortium name="The Broad Institute Genomics Platform"/>
            <consortium name="The Broad Institute Genome Sequencing Center for Infectious Disease"/>
            <person name="Wu L."/>
            <person name="Ma J."/>
        </authorList>
    </citation>
    <scope>NUCLEOTIDE SEQUENCE [LARGE SCALE GENOMIC DNA]</scope>
    <source>
        <strain evidence="2">CCUG 59129</strain>
    </source>
</reference>
<dbReference type="Pfam" id="PF13552">
    <property type="entry name" value="DUF4127"/>
    <property type="match status" value="1"/>
</dbReference>
<evidence type="ECO:0000313" key="1">
    <source>
        <dbReference type="EMBL" id="MFD0960490.1"/>
    </source>
</evidence>